<dbReference type="InterPro" id="IPR004090">
    <property type="entry name" value="Chemotax_Me-accpt_rcpt"/>
</dbReference>
<proteinExistence type="inferred from homology"/>
<dbReference type="GO" id="GO:0007165">
    <property type="term" value="P:signal transduction"/>
    <property type="evidence" value="ECO:0007669"/>
    <property type="project" value="InterPro"/>
</dbReference>
<name>A0A0U3MCV8_9BURK</name>
<dbReference type="PANTHER" id="PTHR43531">
    <property type="entry name" value="PROTEIN ICFG"/>
    <property type="match status" value="1"/>
</dbReference>
<evidence type="ECO:0000256" key="3">
    <source>
        <dbReference type="ARBA" id="ARBA00029447"/>
    </source>
</evidence>
<protein>
    <submittedName>
        <fullName evidence="4">Uncharacterized protein</fullName>
    </submittedName>
</protein>
<dbReference type="KEGG" id="rdp:RD2015_764"/>
<keyword evidence="2" id="KW-0488">Methylation</keyword>
<dbReference type="PRINTS" id="PR00260">
    <property type="entry name" value="CHEMTRNSDUCR"/>
</dbReference>
<dbReference type="PATRIC" id="fig|76731.3.peg.775"/>
<keyword evidence="5" id="KW-1185">Reference proteome</keyword>
<gene>
    <name evidence="4" type="ORF">RD2015_764</name>
</gene>
<dbReference type="Pfam" id="PF00015">
    <property type="entry name" value="MCPsignal"/>
    <property type="match status" value="1"/>
</dbReference>
<dbReference type="SMART" id="SM00283">
    <property type="entry name" value="MA"/>
    <property type="match status" value="1"/>
</dbReference>
<evidence type="ECO:0000256" key="1">
    <source>
        <dbReference type="ARBA" id="ARBA00004370"/>
    </source>
</evidence>
<dbReference type="CDD" id="cd19411">
    <property type="entry name" value="MCP2201-like_sensor"/>
    <property type="match status" value="1"/>
</dbReference>
<evidence type="ECO:0000313" key="5">
    <source>
        <dbReference type="Proteomes" id="UP000060699"/>
    </source>
</evidence>
<dbReference type="CDD" id="cd11386">
    <property type="entry name" value="MCP_signal"/>
    <property type="match status" value="1"/>
</dbReference>
<evidence type="ECO:0000313" key="4">
    <source>
        <dbReference type="EMBL" id="ALV05260.1"/>
    </source>
</evidence>
<dbReference type="GO" id="GO:0006935">
    <property type="term" value="P:chemotaxis"/>
    <property type="evidence" value="ECO:0007669"/>
    <property type="project" value="InterPro"/>
</dbReference>
<dbReference type="EMBL" id="CP013729">
    <property type="protein sequence ID" value="ALV05260.1"/>
    <property type="molecule type" value="Genomic_DNA"/>
</dbReference>
<dbReference type="AlphaFoldDB" id="A0A0U3MCV8"/>
<organism evidence="4 5">
    <name type="scientific">Roseateles depolymerans</name>
    <dbReference type="NCBI Taxonomy" id="76731"/>
    <lineage>
        <taxon>Bacteria</taxon>
        <taxon>Pseudomonadati</taxon>
        <taxon>Pseudomonadota</taxon>
        <taxon>Betaproteobacteria</taxon>
        <taxon>Burkholderiales</taxon>
        <taxon>Sphaerotilaceae</taxon>
        <taxon>Roseateles</taxon>
    </lineage>
</organism>
<dbReference type="RefSeq" id="WP_083525306.1">
    <property type="nucleotide sequence ID" value="NZ_CP013729.1"/>
</dbReference>
<dbReference type="GO" id="GO:0005886">
    <property type="term" value="C:plasma membrane"/>
    <property type="evidence" value="ECO:0007669"/>
    <property type="project" value="TreeGrafter"/>
</dbReference>
<dbReference type="InterPro" id="IPR047347">
    <property type="entry name" value="YvaQ-like_sensor"/>
</dbReference>
<accession>A0A0U3MCV8</accession>
<dbReference type="SUPFAM" id="SSF58104">
    <property type="entry name" value="Methyl-accepting chemotaxis protein (MCP) signaling domain"/>
    <property type="match status" value="1"/>
</dbReference>
<dbReference type="PROSITE" id="PS50111">
    <property type="entry name" value="CHEMOTAXIS_TRANSDUC_2"/>
    <property type="match status" value="1"/>
</dbReference>
<comment type="similarity">
    <text evidence="3">Belongs to the methyl-accepting chemotaxis (MCP) protein family.</text>
</comment>
<dbReference type="STRING" id="76731.RD2015_764"/>
<dbReference type="OrthoDB" id="5441488at2"/>
<dbReference type="PANTHER" id="PTHR43531:SF14">
    <property type="entry name" value="METHYL-ACCEPTING CHEMOTAXIS PROTEIN I-RELATED"/>
    <property type="match status" value="1"/>
</dbReference>
<dbReference type="Gene3D" id="1.10.287.950">
    <property type="entry name" value="Methyl-accepting chemotaxis protein"/>
    <property type="match status" value="1"/>
</dbReference>
<sequence length="530" mass="56005">MNRLSVRQQLAFAFAALVALVLLVSAWGLFGISQVNNRYTDYLNGASARRELVLEARVMTNRRAIGVRDMVIVRTPEDLAGAKTMALEAHKALGDLLSQIQRELKNDDVTAKEREQVARILEVEAKYSPVAVRIVELASSGQREEASNLMISDCRPLLAALLNAFRDYSDYVAAKGKITEKASMDAAASQRHGMMALCALAVVAASLLGWFITRRLMTALGTEPAVLGAVASRVAAGDLRPIEGAAAAPSDSVLASMGRMQQQLLDLIVQVRGSASDIATASAEIAQGNNDLSVRTEQQASTLQESASSMEQLSATVQQNADNARQANQLAQGASEVATKGGEVVSQVVETMKGINDSSRRIADIIGVIDSIAFQTNILALNAAVEAARAGEQGRGFAVVASEVRSLAGRSAEAAKEIKSLISTSVERVSEGSALVDRAGETMQEVVSAIHRVTDIMGEITAASVEQSAGVSQVGSAVTRMDQATQQNAALVEQSAAAADSLKRQAERMVEAIAVFRVDAERASRGAARA</sequence>
<dbReference type="Proteomes" id="UP000060699">
    <property type="component" value="Chromosome"/>
</dbReference>
<comment type="subcellular location">
    <subcellularLocation>
        <location evidence="1">Membrane</location>
    </subcellularLocation>
</comment>
<dbReference type="FunFam" id="1.10.287.950:FF:000001">
    <property type="entry name" value="Methyl-accepting chemotaxis sensory transducer"/>
    <property type="match status" value="1"/>
</dbReference>
<dbReference type="Pfam" id="PF12729">
    <property type="entry name" value="4HB_MCP_1"/>
    <property type="match status" value="1"/>
</dbReference>
<dbReference type="InterPro" id="IPR024478">
    <property type="entry name" value="HlyB_4HB_MCP"/>
</dbReference>
<evidence type="ECO:0000256" key="2">
    <source>
        <dbReference type="ARBA" id="ARBA00022481"/>
    </source>
</evidence>
<dbReference type="InterPro" id="IPR004089">
    <property type="entry name" value="MCPsignal_dom"/>
</dbReference>
<dbReference type="GO" id="GO:0004888">
    <property type="term" value="F:transmembrane signaling receptor activity"/>
    <property type="evidence" value="ECO:0007669"/>
    <property type="project" value="InterPro"/>
</dbReference>
<dbReference type="InterPro" id="IPR051310">
    <property type="entry name" value="MCP_chemotaxis"/>
</dbReference>
<reference evidence="4 5" key="1">
    <citation type="submission" date="2015-12" db="EMBL/GenBank/DDBJ databases">
        <title>Complete genome of Roseateles depolymerans KCTC 42856.</title>
        <authorList>
            <person name="Kim K.M."/>
        </authorList>
    </citation>
    <scope>NUCLEOTIDE SEQUENCE [LARGE SCALE GENOMIC DNA]</scope>
    <source>
        <strain evidence="4 5">KCTC 42856</strain>
    </source>
</reference>